<protein>
    <recommendedName>
        <fullName evidence="1">J domain-containing protein</fullName>
    </recommendedName>
</protein>
<dbReference type="Proteomes" id="UP001415857">
    <property type="component" value="Unassembled WGS sequence"/>
</dbReference>
<dbReference type="PANTHER" id="PTHR44137:SF57">
    <property type="entry name" value="CHAPERONE DNAJ-DOMAIN PROTEIN"/>
    <property type="match status" value="1"/>
</dbReference>
<evidence type="ECO:0000313" key="2">
    <source>
        <dbReference type="EMBL" id="KAK9288608.1"/>
    </source>
</evidence>
<dbReference type="CDD" id="cd06257">
    <property type="entry name" value="DnaJ"/>
    <property type="match status" value="1"/>
</dbReference>
<dbReference type="EMBL" id="JBBPBK010000003">
    <property type="protein sequence ID" value="KAK9288608.1"/>
    <property type="molecule type" value="Genomic_DNA"/>
</dbReference>
<proteinExistence type="predicted"/>
<dbReference type="PROSITE" id="PS50076">
    <property type="entry name" value="DNAJ_2"/>
    <property type="match status" value="1"/>
</dbReference>
<dbReference type="Gene3D" id="1.10.287.110">
    <property type="entry name" value="DnaJ domain"/>
    <property type="match status" value="1"/>
</dbReference>
<reference evidence="2 3" key="1">
    <citation type="journal article" date="2024" name="Plant J.">
        <title>Genome sequences and population genomics reveal climatic adaptation and genomic divergence between two closely related sweetgum species.</title>
        <authorList>
            <person name="Xu W.Q."/>
            <person name="Ren C.Q."/>
            <person name="Zhang X.Y."/>
            <person name="Comes H.P."/>
            <person name="Liu X.H."/>
            <person name="Li Y.G."/>
            <person name="Kettle C.J."/>
            <person name="Jalonen R."/>
            <person name="Gaisberger H."/>
            <person name="Ma Y.Z."/>
            <person name="Qiu Y.X."/>
        </authorList>
    </citation>
    <scope>NUCLEOTIDE SEQUENCE [LARGE SCALE GENOMIC DNA]</scope>
    <source>
        <strain evidence="2">Hangzhou</strain>
    </source>
</reference>
<gene>
    <name evidence="2" type="ORF">L1049_017067</name>
</gene>
<dbReference type="SUPFAM" id="SSF46565">
    <property type="entry name" value="Chaperone J-domain"/>
    <property type="match status" value="1"/>
</dbReference>
<dbReference type="Pfam" id="PF00226">
    <property type="entry name" value="DnaJ"/>
    <property type="match status" value="1"/>
</dbReference>
<dbReference type="PANTHER" id="PTHR44137">
    <property type="entry name" value="BNAC03G44070D PROTEIN"/>
    <property type="match status" value="1"/>
</dbReference>
<comment type="caution">
    <text evidence="2">The sequence shown here is derived from an EMBL/GenBank/DDBJ whole genome shotgun (WGS) entry which is preliminary data.</text>
</comment>
<name>A0AAP0X772_LIQFO</name>
<dbReference type="AlphaFoldDB" id="A0AAP0X772"/>
<accession>A0AAP0X772</accession>
<dbReference type="SMART" id="SM00271">
    <property type="entry name" value="DnaJ"/>
    <property type="match status" value="1"/>
</dbReference>
<organism evidence="2 3">
    <name type="scientific">Liquidambar formosana</name>
    <name type="common">Formosan gum</name>
    <dbReference type="NCBI Taxonomy" id="63359"/>
    <lineage>
        <taxon>Eukaryota</taxon>
        <taxon>Viridiplantae</taxon>
        <taxon>Streptophyta</taxon>
        <taxon>Embryophyta</taxon>
        <taxon>Tracheophyta</taxon>
        <taxon>Spermatophyta</taxon>
        <taxon>Magnoliopsida</taxon>
        <taxon>eudicotyledons</taxon>
        <taxon>Gunneridae</taxon>
        <taxon>Pentapetalae</taxon>
        <taxon>Saxifragales</taxon>
        <taxon>Altingiaceae</taxon>
        <taxon>Liquidambar</taxon>
    </lineage>
</organism>
<feature type="domain" description="J" evidence="1">
    <location>
        <begin position="42"/>
        <end position="106"/>
    </location>
</feature>
<dbReference type="InterPro" id="IPR036869">
    <property type="entry name" value="J_dom_sf"/>
</dbReference>
<dbReference type="InterPro" id="IPR001623">
    <property type="entry name" value="DnaJ_domain"/>
</dbReference>
<dbReference type="PRINTS" id="PR00625">
    <property type="entry name" value="JDOMAIN"/>
</dbReference>
<evidence type="ECO:0000259" key="1">
    <source>
        <dbReference type="PROSITE" id="PS50076"/>
    </source>
</evidence>
<evidence type="ECO:0000313" key="3">
    <source>
        <dbReference type="Proteomes" id="UP001415857"/>
    </source>
</evidence>
<keyword evidence="3" id="KW-1185">Reference proteome</keyword>
<sequence length="106" mass="11770">MLLELAIKAKQCYPRCDGIDKFIAAYGVHVLAMQKISDSDVDFYAVLGVTDSLAADTHTIKRSYNKLALMVHPDKNPSAVADGAFKHISEAWEVLSEPSKRQIYDL</sequence>